<proteinExistence type="predicted"/>
<accession>A0AAF0TMX8</accession>
<evidence type="ECO:0000313" key="3">
    <source>
        <dbReference type="Proteomes" id="UP001234989"/>
    </source>
</evidence>
<dbReference type="InterPro" id="IPR056924">
    <property type="entry name" value="SH3_Tf2-1"/>
</dbReference>
<evidence type="ECO:0000259" key="1">
    <source>
        <dbReference type="Pfam" id="PF24626"/>
    </source>
</evidence>
<dbReference type="PANTHER" id="PTHR46148">
    <property type="entry name" value="CHROMO DOMAIN-CONTAINING PROTEIN"/>
    <property type="match status" value="1"/>
</dbReference>
<gene>
    <name evidence="2" type="ORF">MTR67_019041</name>
</gene>
<reference evidence="2" key="1">
    <citation type="submission" date="2023-08" db="EMBL/GenBank/DDBJ databases">
        <title>A de novo genome assembly of Solanum verrucosum Schlechtendal, a Mexican diploid species geographically isolated from the other diploid A-genome species in potato relatives.</title>
        <authorList>
            <person name="Hosaka K."/>
        </authorList>
    </citation>
    <scope>NUCLEOTIDE SEQUENCE</scope>
    <source>
        <tissue evidence="2">Young leaves</tissue>
    </source>
</reference>
<dbReference type="Pfam" id="PF24626">
    <property type="entry name" value="SH3_Tf2-1"/>
    <property type="match status" value="1"/>
</dbReference>
<dbReference type="PANTHER" id="PTHR46148:SF56">
    <property type="entry name" value="RETROTRANSPOSON PROTEIN"/>
    <property type="match status" value="1"/>
</dbReference>
<evidence type="ECO:0000313" key="2">
    <source>
        <dbReference type="EMBL" id="WMV25656.1"/>
    </source>
</evidence>
<keyword evidence="3" id="KW-1185">Reference proteome</keyword>
<dbReference type="Proteomes" id="UP001234989">
    <property type="component" value="Chromosome 4"/>
</dbReference>
<organism evidence="2 3">
    <name type="scientific">Solanum verrucosum</name>
    <dbReference type="NCBI Taxonomy" id="315347"/>
    <lineage>
        <taxon>Eukaryota</taxon>
        <taxon>Viridiplantae</taxon>
        <taxon>Streptophyta</taxon>
        <taxon>Embryophyta</taxon>
        <taxon>Tracheophyta</taxon>
        <taxon>Spermatophyta</taxon>
        <taxon>Magnoliopsida</taxon>
        <taxon>eudicotyledons</taxon>
        <taxon>Gunneridae</taxon>
        <taxon>Pentapetalae</taxon>
        <taxon>asterids</taxon>
        <taxon>lamiids</taxon>
        <taxon>Solanales</taxon>
        <taxon>Solanaceae</taxon>
        <taxon>Solanoideae</taxon>
        <taxon>Solaneae</taxon>
        <taxon>Solanum</taxon>
    </lineage>
</organism>
<name>A0AAF0TMX8_SOLVR</name>
<dbReference type="AlphaFoldDB" id="A0AAF0TMX8"/>
<protein>
    <recommendedName>
        <fullName evidence="1">Tf2-1-like SH3-like domain-containing protein</fullName>
    </recommendedName>
</protein>
<feature type="domain" description="Tf2-1-like SH3-like" evidence="1">
    <location>
        <begin position="72"/>
        <end position="105"/>
    </location>
</feature>
<sequence>MDPFEALYGRRCRSPIGWFEVGEVALIKLELVHEAMEKVRLIRERLRTTQSRQKSYADVRRRHFDFDVIDWILRHLRKVVYELELPNDLASVHPVFHVSMLKKCVGDTTSIVPLEVFRVKENISFEKVSVEILDRQVKKLRNKEVASVKVLWRNPLVEGATWEADMMSGYPHLFPFTPTLA</sequence>
<dbReference type="EMBL" id="CP133615">
    <property type="protein sequence ID" value="WMV25656.1"/>
    <property type="molecule type" value="Genomic_DNA"/>
</dbReference>